<name>A0A371QZ44_9CREN</name>
<dbReference type="EMBL" id="NMUF01000045">
    <property type="protein sequence ID" value="RFA96037.1"/>
    <property type="molecule type" value="Genomic_DNA"/>
</dbReference>
<dbReference type="AlphaFoldDB" id="A0A371QZ44"/>
<dbReference type="Proteomes" id="UP000257123">
    <property type="component" value="Unassembled WGS sequence"/>
</dbReference>
<dbReference type="InterPro" id="IPR027417">
    <property type="entry name" value="P-loop_NTPase"/>
</dbReference>
<reference evidence="4 5" key="1">
    <citation type="submission" date="2017-07" db="EMBL/GenBank/DDBJ databases">
        <title>Draft genome sequence of aerobic hyperthermophilic archaea, Pyrobaculum aerophilum YKB31 and YKB32.</title>
        <authorList>
            <person name="Mochizuki T."/>
            <person name="Berliner A.J."/>
            <person name="Yoshida-Takashima Y."/>
            <person name="Takaki Y."/>
            <person name="Nunoura T."/>
            <person name="Takai K."/>
        </authorList>
    </citation>
    <scope>NUCLEOTIDE SEQUENCE [LARGE SCALE GENOMIC DNA]</scope>
    <source>
        <strain evidence="3 5">YKB31</strain>
        <strain evidence="2 4">YKB32</strain>
    </source>
</reference>
<feature type="domain" description="G" evidence="1">
    <location>
        <begin position="5"/>
        <end position="93"/>
    </location>
</feature>
<protein>
    <submittedName>
        <fullName evidence="2">Miro domain-containing protein</fullName>
    </submittedName>
</protein>
<sequence>MRKYVILLGVGGVGKTTLVYRLAGVVNPPAPTKRPGIYRVFAKGEWYYILDVPGQYVNDIVEAASRIIHIFFDRALLVYDLTRADTLYALYEIAEKLCLYHKCLLAAELWVVGNKRDLAARLGVEHKPDLSKLNAQRYVKISAIYDPLERLMELLP</sequence>
<organism evidence="2 4">
    <name type="scientific">Pyrobaculum aerophilum</name>
    <dbReference type="NCBI Taxonomy" id="13773"/>
    <lineage>
        <taxon>Archaea</taxon>
        <taxon>Thermoproteota</taxon>
        <taxon>Thermoprotei</taxon>
        <taxon>Thermoproteales</taxon>
        <taxon>Thermoproteaceae</taxon>
        <taxon>Pyrobaculum</taxon>
    </lineage>
</organism>
<evidence type="ECO:0000313" key="2">
    <source>
        <dbReference type="EMBL" id="RFA96037.1"/>
    </source>
</evidence>
<evidence type="ECO:0000259" key="1">
    <source>
        <dbReference type="Pfam" id="PF01926"/>
    </source>
</evidence>
<dbReference type="CDD" id="cd00882">
    <property type="entry name" value="Ras_like_GTPase"/>
    <property type="match status" value="1"/>
</dbReference>
<dbReference type="Pfam" id="PF01926">
    <property type="entry name" value="MMR_HSR1"/>
    <property type="match status" value="1"/>
</dbReference>
<evidence type="ECO:0000313" key="5">
    <source>
        <dbReference type="Proteomes" id="UP000257123"/>
    </source>
</evidence>
<accession>A0A371QZ44</accession>
<dbReference type="RefSeq" id="WP_116420354.1">
    <property type="nucleotide sequence ID" value="NZ_NMUE01000002.1"/>
</dbReference>
<evidence type="ECO:0000313" key="4">
    <source>
        <dbReference type="Proteomes" id="UP000256877"/>
    </source>
</evidence>
<comment type="caution">
    <text evidence="2">The sequence shown here is derived from an EMBL/GenBank/DDBJ whole genome shotgun (WGS) entry which is preliminary data.</text>
</comment>
<proteinExistence type="predicted"/>
<gene>
    <name evidence="3" type="ORF">CGL51_01010</name>
    <name evidence="2" type="ORF">CGL52_11725</name>
</gene>
<dbReference type="SUPFAM" id="SSF52540">
    <property type="entry name" value="P-loop containing nucleoside triphosphate hydrolases"/>
    <property type="match status" value="1"/>
</dbReference>
<evidence type="ECO:0000313" key="3">
    <source>
        <dbReference type="EMBL" id="RFA98290.1"/>
    </source>
</evidence>
<dbReference type="EMBL" id="NMUE01000002">
    <property type="protein sequence ID" value="RFA98290.1"/>
    <property type="molecule type" value="Genomic_DNA"/>
</dbReference>
<dbReference type="Proteomes" id="UP000256877">
    <property type="component" value="Unassembled WGS sequence"/>
</dbReference>
<dbReference type="GO" id="GO:0005525">
    <property type="term" value="F:GTP binding"/>
    <property type="evidence" value="ECO:0007669"/>
    <property type="project" value="InterPro"/>
</dbReference>
<dbReference type="OrthoDB" id="28467at2157"/>
<dbReference type="Gene3D" id="3.40.50.300">
    <property type="entry name" value="P-loop containing nucleotide triphosphate hydrolases"/>
    <property type="match status" value="1"/>
</dbReference>
<dbReference type="InterPro" id="IPR006073">
    <property type="entry name" value="GTP-bd"/>
</dbReference>